<dbReference type="Pfam" id="PF14690">
    <property type="entry name" value="Zn_ribbon_ISL3"/>
    <property type="match status" value="1"/>
</dbReference>
<keyword evidence="4" id="KW-1185">Reference proteome</keyword>
<dbReference type="PANTHER" id="PTHR33498">
    <property type="entry name" value="TRANSPOSASE FOR INSERTION SEQUENCE ELEMENT IS1557"/>
    <property type="match status" value="1"/>
</dbReference>
<dbReference type="Pfam" id="PF01610">
    <property type="entry name" value="DDE_Tnp_ISL3"/>
    <property type="match status" value="1"/>
</dbReference>
<evidence type="ECO:0000313" key="3">
    <source>
        <dbReference type="EMBL" id="MFD0287577.1"/>
    </source>
</evidence>
<dbReference type="NCBIfam" id="NF033550">
    <property type="entry name" value="transpos_ISL3"/>
    <property type="match status" value="1"/>
</dbReference>
<evidence type="ECO:0000313" key="4">
    <source>
        <dbReference type="Proteomes" id="UP001596957"/>
    </source>
</evidence>
<dbReference type="InterPro" id="IPR016032">
    <property type="entry name" value="Sig_transdc_resp-reg_C-effctor"/>
</dbReference>
<dbReference type="InterPro" id="IPR029261">
    <property type="entry name" value="Transposase_Znf"/>
</dbReference>
<dbReference type="Proteomes" id="UP001596957">
    <property type="component" value="Unassembled WGS sequence"/>
</dbReference>
<accession>A0ABW2VVD0</accession>
<protein>
    <submittedName>
        <fullName evidence="3">ISL3 family transposase</fullName>
    </submittedName>
</protein>
<evidence type="ECO:0000259" key="1">
    <source>
        <dbReference type="Pfam" id="PF01610"/>
    </source>
</evidence>
<feature type="domain" description="Transposase IS204/IS1001/IS1096/IS1165 zinc-finger" evidence="2">
    <location>
        <begin position="41"/>
        <end position="83"/>
    </location>
</feature>
<name>A0ABW2VVD0_9ACTN</name>
<feature type="domain" description="Transposase IS204/IS1001/IS1096/IS1165 DDE" evidence="1">
    <location>
        <begin position="163"/>
        <end position="264"/>
    </location>
</feature>
<dbReference type="InterPro" id="IPR002560">
    <property type="entry name" value="Transposase_DDE"/>
</dbReference>
<dbReference type="PANTHER" id="PTHR33498:SF1">
    <property type="entry name" value="TRANSPOSASE FOR INSERTION SEQUENCE ELEMENT IS1557"/>
    <property type="match status" value="1"/>
</dbReference>
<evidence type="ECO:0000259" key="2">
    <source>
        <dbReference type="Pfam" id="PF14690"/>
    </source>
</evidence>
<proteinExistence type="predicted"/>
<gene>
    <name evidence="3" type="ORF">ACFQZP_39280</name>
</gene>
<dbReference type="EMBL" id="JBHTEC010000002">
    <property type="protein sequence ID" value="MFD0287577.1"/>
    <property type="molecule type" value="Genomic_DNA"/>
</dbReference>
<dbReference type="InterPro" id="IPR047951">
    <property type="entry name" value="Transpos_ISL3"/>
</dbReference>
<comment type="caution">
    <text evidence="3">The sequence shown here is derived from an EMBL/GenBank/DDBJ whole genome shotgun (WGS) entry which is preliminary data.</text>
</comment>
<sequence>MCDELLGIVFPHLKTVLVERVFVEGDTVHVTARTPDGRAVDCPDCGVAAHRVHGRYQRHLADTAIAGRPVVIDLLVRRLICDHPTCPRRTFVEQVEGLTIRYGRRTPPLHHLLLALALALAGRAGARMAAVLAVAVSRVTLISMLMALPDPAATSSAFSPRVLGVDDFAFRKGKTYDTILVDVDASMVIDLLPDRSSDTLIAWLAEHPGAEFICRDRDSSYSRAAITACPDAVQIADRWHLLQSLSRAVEQVCHQHRGCLKKHAERGRDQPVQMPLLDALPPTLIVQRVLDRHVEINRMVAVGYPISEIARRLGLDRKTVRHYHDSDLDTLLVSARDRRSVFLDRLRGRADRRGRERRQQYGHRSR</sequence>
<dbReference type="Gene3D" id="1.10.10.60">
    <property type="entry name" value="Homeodomain-like"/>
    <property type="match status" value="1"/>
</dbReference>
<dbReference type="SUPFAM" id="SSF46894">
    <property type="entry name" value="C-terminal effector domain of the bipartite response regulators"/>
    <property type="match status" value="1"/>
</dbReference>
<reference evidence="4" key="1">
    <citation type="journal article" date="2019" name="Int. J. Syst. Evol. Microbiol.">
        <title>The Global Catalogue of Microorganisms (GCM) 10K type strain sequencing project: providing services to taxonomists for standard genome sequencing and annotation.</title>
        <authorList>
            <consortium name="The Broad Institute Genomics Platform"/>
            <consortium name="The Broad Institute Genome Sequencing Center for Infectious Disease"/>
            <person name="Wu L."/>
            <person name="Ma J."/>
        </authorList>
    </citation>
    <scope>NUCLEOTIDE SEQUENCE [LARGE SCALE GENOMIC DNA]</scope>
    <source>
        <strain evidence="4">CGMCC 4.7198</strain>
    </source>
</reference>
<dbReference type="RefSeq" id="WP_381301521.1">
    <property type="nucleotide sequence ID" value="NZ_JBHTEC010000002.1"/>
</dbReference>
<organism evidence="3 4">
    <name type="scientific">Streptomyces lutosisoli</name>
    <dbReference type="NCBI Taxonomy" id="2665721"/>
    <lineage>
        <taxon>Bacteria</taxon>
        <taxon>Bacillati</taxon>
        <taxon>Actinomycetota</taxon>
        <taxon>Actinomycetes</taxon>
        <taxon>Kitasatosporales</taxon>
        <taxon>Streptomycetaceae</taxon>
        <taxon>Streptomyces</taxon>
    </lineage>
</organism>